<evidence type="ECO:0000259" key="9">
    <source>
        <dbReference type="PROSITE" id="PS50942"/>
    </source>
</evidence>
<dbReference type="AlphaFoldDB" id="A0ABC8TLW7"/>
<evidence type="ECO:0000256" key="1">
    <source>
        <dbReference type="ARBA" id="ARBA00004132"/>
    </source>
</evidence>
<dbReference type="GO" id="GO:0005794">
    <property type="term" value="C:Golgi apparatus"/>
    <property type="evidence" value="ECO:0007669"/>
    <property type="project" value="UniProtKB-SubCell"/>
</dbReference>
<sequence length="399" mass="45313">MKAPSGRPSKQEMRLWQRASGALKDQNSIFIAGLSRRTALRNPDIEAAVIRATSHNDSSIDYRNAQRIYTWVRMSPAFLKPIVWSISIRLEKTRSWVVALKGLMLMHGVFCCKEPAVQMIGRLPFDLSNFKDGHSNPGKTWGLNVFVRAYYAFLDRKSTFLFLNSQERKGRRRGSEESTLMQDLVRLQKLQGLVDMLFQIKPQAHGMIGTLVLEAMDCVIIEIFDMYSIVCNGIARVLVRIYSAGKVEAAMALKVLQKATEQGEELSLYFEVCRDIGVINASECPKIEQIPEEDIRELEDIINGVSEKSDMNRSVPQEEKAIVLREDEKKYSKSSLKTIVTDNWEVFDEDSMKINGESRSVAMEKSMVRENPFAVSLIPSAHHHVYAKSEDLPDLISFL</sequence>
<evidence type="ECO:0000256" key="8">
    <source>
        <dbReference type="ARBA" id="ARBA00023329"/>
    </source>
</evidence>
<keyword evidence="11" id="KW-1185">Reference proteome</keyword>
<keyword evidence="8" id="KW-0968">Cytoplasmic vesicle</keyword>
<evidence type="ECO:0000256" key="6">
    <source>
        <dbReference type="ARBA" id="ARBA00023136"/>
    </source>
</evidence>
<evidence type="ECO:0000256" key="5">
    <source>
        <dbReference type="ARBA" id="ARBA00023034"/>
    </source>
</evidence>
<dbReference type="InterPro" id="IPR045192">
    <property type="entry name" value="AP180-like"/>
</dbReference>
<evidence type="ECO:0000313" key="10">
    <source>
        <dbReference type="EMBL" id="CAK9170479.1"/>
    </source>
</evidence>
<evidence type="ECO:0000256" key="7">
    <source>
        <dbReference type="ARBA" id="ARBA00023176"/>
    </source>
</evidence>
<dbReference type="InterPro" id="IPR048050">
    <property type="entry name" value="ANTH_N_plant"/>
</dbReference>
<keyword evidence="5" id="KW-0333">Golgi apparatus</keyword>
<reference evidence="10 11" key="1">
    <citation type="submission" date="2024-02" db="EMBL/GenBank/DDBJ databases">
        <authorList>
            <person name="Vignale AGUSTIN F."/>
            <person name="Sosa J E."/>
            <person name="Modenutti C."/>
        </authorList>
    </citation>
    <scope>NUCLEOTIDE SEQUENCE [LARGE SCALE GENOMIC DNA]</scope>
</reference>
<evidence type="ECO:0000256" key="3">
    <source>
        <dbReference type="ARBA" id="ARBA00004600"/>
    </source>
</evidence>
<dbReference type="InterPro" id="IPR011417">
    <property type="entry name" value="ANTH_dom"/>
</dbReference>
<name>A0ABC8TLW7_9AQUA</name>
<comment type="caution">
    <text evidence="10">The sequence shown here is derived from an EMBL/GenBank/DDBJ whole genome shotgun (WGS) entry which is preliminary data.</text>
</comment>
<dbReference type="GO" id="GO:0030136">
    <property type="term" value="C:clathrin-coated vesicle"/>
    <property type="evidence" value="ECO:0007669"/>
    <property type="project" value="UniProtKB-SubCell"/>
</dbReference>
<dbReference type="InterPro" id="IPR013809">
    <property type="entry name" value="ENTH"/>
</dbReference>
<dbReference type="EMBL" id="CAUOFW020005503">
    <property type="protein sequence ID" value="CAK9170479.1"/>
    <property type="molecule type" value="Genomic_DNA"/>
</dbReference>
<dbReference type="Gene3D" id="1.20.58.150">
    <property type="entry name" value="ANTH domain"/>
    <property type="match status" value="1"/>
</dbReference>
<dbReference type="CDD" id="cd16987">
    <property type="entry name" value="ANTH_N_AP180_plant"/>
    <property type="match status" value="1"/>
</dbReference>
<dbReference type="Gene3D" id="1.25.40.90">
    <property type="match status" value="1"/>
</dbReference>
<evidence type="ECO:0000313" key="11">
    <source>
        <dbReference type="Proteomes" id="UP001642360"/>
    </source>
</evidence>
<dbReference type="PANTHER" id="PTHR22951">
    <property type="entry name" value="CLATHRIN ASSEMBLY PROTEIN"/>
    <property type="match status" value="1"/>
</dbReference>
<dbReference type="SUPFAM" id="SSF48464">
    <property type="entry name" value="ENTH/VHS domain"/>
    <property type="match status" value="1"/>
</dbReference>
<accession>A0ABC8TLW7</accession>
<keyword evidence="7" id="KW-0168">Coated pit</keyword>
<protein>
    <recommendedName>
        <fullName evidence="9">ENTH domain-containing protein</fullName>
    </recommendedName>
</protein>
<organism evidence="10 11">
    <name type="scientific">Ilex paraguariensis</name>
    <name type="common">yerba mate</name>
    <dbReference type="NCBI Taxonomy" id="185542"/>
    <lineage>
        <taxon>Eukaryota</taxon>
        <taxon>Viridiplantae</taxon>
        <taxon>Streptophyta</taxon>
        <taxon>Embryophyta</taxon>
        <taxon>Tracheophyta</taxon>
        <taxon>Spermatophyta</taxon>
        <taxon>Magnoliopsida</taxon>
        <taxon>eudicotyledons</taxon>
        <taxon>Gunneridae</taxon>
        <taxon>Pentapetalae</taxon>
        <taxon>asterids</taxon>
        <taxon>campanulids</taxon>
        <taxon>Aquifoliales</taxon>
        <taxon>Aquifoliaceae</taxon>
        <taxon>Ilex</taxon>
    </lineage>
</organism>
<dbReference type="GO" id="GO:0005905">
    <property type="term" value="C:clathrin-coated pit"/>
    <property type="evidence" value="ECO:0007669"/>
    <property type="project" value="UniProtKB-SubCell"/>
</dbReference>
<evidence type="ECO:0000256" key="4">
    <source>
        <dbReference type="ARBA" id="ARBA00022583"/>
    </source>
</evidence>
<proteinExistence type="predicted"/>
<dbReference type="FunFam" id="1.25.40.90:FF:000027">
    <property type="entry name" value="Putative clathrin assembly protein"/>
    <property type="match status" value="1"/>
</dbReference>
<keyword evidence="4" id="KW-0254">Endocytosis</keyword>
<comment type="subcellular location">
    <subcellularLocation>
        <location evidence="1">Cytoplasmic vesicle</location>
        <location evidence="1">Clathrin-coated vesicle</location>
    </subcellularLocation>
    <subcellularLocation>
        <location evidence="2">Golgi apparatus</location>
    </subcellularLocation>
    <subcellularLocation>
        <location evidence="3">Membrane</location>
        <location evidence="3">Clathrin-coated pit</location>
    </subcellularLocation>
</comment>
<dbReference type="SUPFAM" id="SSF89009">
    <property type="entry name" value="GAT-like domain"/>
    <property type="match status" value="1"/>
</dbReference>
<dbReference type="Proteomes" id="UP001642360">
    <property type="component" value="Unassembled WGS sequence"/>
</dbReference>
<dbReference type="InterPro" id="IPR014712">
    <property type="entry name" value="ANTH_dom_sf"/>
</dbReference>
<dbReference type="Pfam" id="PF07651">
    <property type="entry name" value="ANTH"/>
    <property type="match status" value="1"/>
</dbReference>
<evidence type="ECO:0000256" key="2">
    <source>
        <dbReference type="ARBA" id="ARBA00004555"/>
    </source>
</evidence>
<gene>
    <name evidence="10" type="ORF">ILEXP_LOCUS39976</name>
</gene>
<keyword evidence="6" id="KW-0472">Membrane</keyword>
<feature type="domain" description="ENTH" evidence="9">
    <location>
        <begin position="37"/>
        <end position="168"/>
    </location>
</feature>
<dbReference type="PANTHER" id="PTHR22951:SF19">
    <property type="entry name" value="OS08G0467300 PROTEIN"/>
    <property type="match status" value="1"/>
</dbReference>
<dbReference type="GO" id="GO:0006897">
    <property type="term" value="P:endocytosis"/>
    <property type="evidence" value="ECO:0007669"/>
    <property type="project" value="UniProtKB-KW"/>
</dbReference>
<dbReference type="PROSITE" id="PS50942">
    <property type="entry name" value="ENTH"/>
    <property type="match status" value="1"/>
</dbReference>
<dbReference type="InterPro" id="IPR008942">
    <property type="entry name" value="ENTH_VHS"/>
</dbReference>